<dbReference type="FunFam" id="3.40.50.150:FF:000022">
    <property type="entry name" value="Ribosomal RNA small subunit methyltransferase B"/>
    <property type="match status" value="1"/>
</dbReference>
<dbReference type="Gene3D" id="3.30.70.1170">
    <property type="entry name" value="Sun protein, domain 3"/>
    <property type="match status" value="1"/>
</dbReference>
<evidence type="ECO:0000256" key="2">
    <source>
        <dbReference type="ARBA" id="ARBA00004496"/>
    </source>
</evidence>
<dbReference type="GO" id="GO:0009383">
    <property type="term" value="F:rRNA (cytosine-C5-)-methyltransferase activity"/>
    <property type="evidence" value="ECO:0007669"/>
    <property type="project" value="TreeGrafter"/>
</dbReference>
<dbReference type="GO" id="GO:0003723">
    <property type="term" value="F:RNA binding"/>
    <property type="evidence" value="ECO:0007669"/>
    <property type="project" value="UniProtKB-UniRule"/>
</dbReference>
<dbReference type="NCBIfam" id="TIGR00563">
    <property type="entry name" value="rsmB"/>
    <property type="match status" value="1"/>
</dbReference>
<dbReference type="PANTHER" id="PTHR22807">
    <property type="entry name" value="NOP2 YEAST -RELATED NOL1/NOP2/FMU SUN DOMAIN-CONTAINING"/>
    <property type="match status" value="1"/>
</dbReference>
<dbReference type="PANTHER" id="PTHR22807:SF61">
    <property type="entry name" value="NOL1_NOP2_SUN FAMILY PROTEIN _ ANTITERMINATION NUSB DOMAIN-CONTAINING PROTEIN"/>
    <property type="match status" value="1"/>
</dbReference>
<feature type="binding site" evidence="14">
    <location>
        <position position="281"/>
    </location>
    <ligand>
        <name>S-adenosyl-L-methionine</name>
        <dbReference type="ChEBI" id="CHEBI:59789"/>
    </ligand>
</feature>
<evidence type="ECO:0000259" key="15">
    <source>
        <dbReference type="PROSITE" id="PS51686"/>
    </source>
</evidence>
<dbReference type="InterPro" id="IPR023267">
    <property type="entry name" value="RCMT"/>
</dbReference>
<feature type="domain" description="SAM-dependent MTase RsmB/NOP-type" evidence="15">
    <location>
        <begin position="165"/>
        <end position="433"/>
    </location>
</feature>
<dbReference type="STRING" id="1517416.IDAT_10925"/>
<evidence type="ECO:0000256" key="12">
    <source>
        <dbReference type="ARBA" id="ARBA00031088"/>
    </source>
</evidence>
<dbReference type="InterPro" id="IPR001678">
    <property type="entry name" value="MeTrfase_RsmB-F_NOP2_dom"/>
</dbReference>
<dbReference type="GO" id="GO:0006355">
    <property type="term" value="P:regulation of DNA-templated transcription"/>
    <property type="evidence" value="ECO:0007669"/>
    <property type="project" value="InterPro"/>
</dbReference>
<keyword evidence="7 14" id="KW-0489">Methyltransferase</keyword>
<evidence type="ECO:0000256" key="9">
    <source>
        <dbReference type="ARBA" id="ARBA00022691"/>
    </source>
</evidence>
<comment type="catalytic activity">
    <reaction evidence="13">
        <text>cytidine(967) in 16S rRNA + S-adenosyl-L-methionine = 5-methylcytidine(967) in 16S rRNA + S-adenosyl-L-homocysteine + H(+)</text>
        <dbReference type="Rhea" id="RHEA:42748"/>
        <dbReference type="Rhea" id="RHEA-COMP:10219"/>
        <dbReference type="Rhea" id="RHEA-COMP:10220"/>
        <dbReference type="ChEBI" id="CHEBI:15378"/>
        <dbReference type="ChEBI" id="CHEBI:57856"/>
        <dbReference type="ChEBI" id="CHEBI:59789"/>
        <dbReference type="ChEBI" id="CHEBI:74483"/>
        <dbReference type="ChEBI" id="CHEBI:82748"/>
        <dbReference type="EC" id="2.1.1.176"/>
    </reaction>
</comment>
<dbReference type="RefSeq" id="WP_034733504.1">
    <property type="nucleotide sequence ID" value="NZ_JPIN01000012.1"/>
</dbReference>
<evidence type="ECO:0000256" key="5">
    <source>
        <dbReference type="ARBA" id="ARBA00022490"/>
    </source>
</evidence>
<dbReference type="InterPro" id="IPR004573">
    <property type="entry name" value="rRNA_ssu_MeTfrase_B"/>
</dbReference>
<dbReference type="InterPro" id="IPR029063">
    <property type="entry name" value="SAM-dependent_MTases_sf"/>
</dbReference>
<evidence type="ECO:0000313" key="16">
    <source>
        <dbReference type="EMBL" id="KFZ28093.1"/>
    </source>
</evidence>
<feature type="binding site" evidence="14">
    <location>
        <begin position="258"/>
        <end position="264"/>
    </location>
    <ligand>
        <name>S-adenosyl-L-methionine</name>
        <dbReference type="ChEBI" id="CHEBI:59789"/>
    </ligand>
</feature>
<protein>
    <recommendedName>
        <fullName evidence="4">16S rRNA (cytosine(967)-C(5))-methyltransferase</fullName>
        <ecNumber evidence="4">2.1.1.176</ecNumber>
    </recommendedName>
    <alternativeName>
        <fullName evidence="11">16S rRNA m5C967 methyltransferase</fullName>
    </alternativeName>
    <alternativeName>
        <fullName evidence="12">rRNA (cytosine-C(5)-)-methyltransferase RsmB</fullName>
    </alternativeName>
</protein>
<dbReference type="Gene3D" id="1.10.940.10">
    <property type="entry name" value="NusB-like"/>
    <property type="match status" value="1"/>
</dbReference>
<dbReference type="GO" id="GO:0005829">
    <property type="term" value="C:cytosol"/>
    <property type="evidence" value="ECO:0007669"/>
    <property type="project" value="TreeGrafter"/>
</dbReference>
<dbReference type="OrthoDB" id="9810297at2"/>
<evidence type="ECO:0000256" key="3">
    <source>
        <dbReference type="ARBA" id="ARBA00007494"/>
    </source>
</evidence>
<keyword evidence="8 14" id="KW-0808">Transferase</keyword>
<evidence type="ECO:0000256" key="8">
    <source>
        <dbReference type="ARBA" id="ARBA00022679"/>
    </source>
</evidence>
<dbReference type="SUPFAM" id="SSF53335">
    <property type="entry name" value="S-adenosyl-L-methionine-dependent methyltransferases"/>
    <property type="match status" value="1"/>
</dbReference>
<keyword evidence="5" id="KW-0963">Cytoplasm</keyword>
<evidence type="ECO:0000256" key="1">
    <source>
        <dbReference type="ARBA" id="ARBA00002724"/>
    </source>
</evidence>
<dbReference type="EMBL" id="JPIN01000012">
    <property type="protein sequence ID" value="KFZ28093.1"/>
    <property type="molecule type" value="Genomic_DNA"/>
</dbReference>
<evidence type="ECO:0000256" key="13">
    <source>
        <dbReference type="ARBA" id="ARBA00047283"/>
    </source>
</evidence>
<feature type="active site" description="Nucleophile" evidence="14">
    <location>
        <position position="379"/>
    </location>
</feature>
<evidence type="ECO:0000256" key="11">
    <source>
        <dbReference type="ARBA" id="ARBA00030399"/>
    </source>
</evidence>
<dbReference type="Pfam" id="PF22458">
    <property type="entry name" value="RsmF-B_ferredox"/>
    <property type="match status" value="1"/>
</dbReference>
<dbReference type="InterPro" id="IPR035926">
    <property type="entry name" value="NusB-like_sf"/>
</dbReference>
<dbReference type="Pfam" id="PF01189">
    <property type="entry name" value="Methyltr_RsmB-F"/>
    <property type="match status" value="1"/>
</dbReference>
<dbReference type="InterPro" id="IPR054728">
    <property type="entry name" value="RsmB-like_ferredoxin"/>
</dbReference>
<comment type="function">
    <text evidence="1">Specifically methylates the cytosine at position 967 (m5C967) of 16S rRNA.</text>
</comment>
<accession>A0A094L0H3</accession>
<dbReference type="InterPro" id="IPR049560">
    <property type="entry name" value="MeTrfase_RsmB-F_NOP2_cat"/>
</dbReference>
<dbReference type="GO" id="GO:0070475">
    <property type="term" value="P:rRNA base methylation"/>
    <property type="evidence" value="ECO:0007669"/>
    <property type="project" value="TreeGrafter"/>
</dbReference>
<feature type="binding site" evidence="14">
    <location>
        <position position="307"/>
    </location>
    <ligand>
        <name>S-adenosyl-L-methionine</name>
        <dbReference type="ChEBI" id="CHEBI:59789"/>
    </ligand>
</feature>
<evidence type="ECO:0000313" key="17">
    <source>
        <dbReference type="Proteomes" id="UP000053718"/>
    </source>
</evidence>
<gene>
    <name evidence="16" type="ORF">IDAT_10925</name>
</gene>
<comment type="caution">
    <text evidence="16">The sequence shown here is derived from an EMBL/GenBank/DDBJ whole genome shotgun (WGS) entry which is preliminary data.</text>
</comment>
<evidence type="ECO:0000256" key="6">
    <source>
        <dbReference type="ARBA" id="ARBA00022552"/>
    </source>
</evidence>
<dbReference type="Proteomes" id="UP000053718">
    <property type="component" value="Unassembled WGS sequence"/>
</dbReference>
<evidence type="ECO:0000256" key="10">
    <source>
        <dbReference type="ARBA" id="ARBA00022884"/>
    </source>
</evidence>
<feature type="binding site" evidence="14">
    <location>
        <position position="326"/>
    </location>
    <ligand>
        <name>S-adenosyl-L-methionine</name>
        <dbReference type="ChEBI" id="CHEBI:59789"/>
    </ligand>
</feature>
<evidence type="ECO:0000256" key="7">
    <source>
        <dbReference type="ARBA" id="ARBA00022603"/>
    </source>
</evidence>
<sequence length="434" mass="47791">MSKGADSRAAAALVIADVLERGRSVNQALPLHSKNLAPRDRAHVQSLAYGVLRNLPLLNAALSEFLDKPLKKDLLILHYLLLVGAYQLLLMSTSDHAAVAATVEATVALKKRRQKGLVNAVLRNLQRQRTQLLPRLQQRQDLAHAHPRWLADAIQAAYPDQAEAIFAANNQQAPMWLRVNTRQTSVPAFIDALNAFDAELIDTASVAMLPTAIKLNHAVDVRQLPGFEQGWFSVQDIAAQHAAPLLATQAQERVLDCCAAPGGKTAHILELAPQAKVTALDVDPQRLERVYENLTRLQLSTEVLCGDAAAPDQWWNGELFDRILLDAPCSATGVIRRHPDIKWLRRASDISALVQLQTKILDALWSLIRPGGRLVYATCSILPQENQQQMDAFVVRHPDALPQPTAPNGEFGWQRLPGEQGGDGFYYAIVDKAQ</sequence>
<dbReference type="InterPro" id="IPR018314">
    <property type="entry name" value="RsmB/NOL1/NOP2-like_CS"/>
</dbReference>
<evidence type="ECO:0000256" key="14">
    <source>
        <dbReference type="PROSITE-ProRule" id="PRU01023"/>
    </source>
</evidence>
<evidence type="ECO:0000256" key="4">
    <source>
        <dbReference type="ARBA" id="ARBA00012140"/>
    </source>
</evidence>
<proteinExistence type="inferred from homology"/>
<dbReference type="eggNOG" id="COG0144">
    <property type="taxonomic scope" value="Bacteria"/>
</dbReference>
<keyword evidence="17" id="KW-1185">Reference proteome</keyword>
<dbReference type="SUPFAM" id="SSF48013">
    <property type="entry name" value="NusB-like"/>
    <property type="match status" value="1"/>
</dbReference>
<organism evidence="16 17">
    <name type="scientific">Pseudidiomarina atlantica</name>
    <dbReference type="NCBI Taxonomy" id="1517416"/>
    <lineage>
        <taxon>Bacteria</taxon>
        <taxon>Pseudomonadati</taxon>
        <taxon>Pseudomonadota</taxon>
        <taxon>Gammaproteobacteria</taxon>
        <taxon>Alteromonadales</taxon>
        <taxon>Idiomarinaceae</taxon>
        <taxon>Pseudidiomarina</taxon>
    </lineage>
</organism>
<dbReference type="AlphaFoldDB" id="A0A094L0H3"/>
<dbReference type="PROSITE" id="PS51686">
    <property type="entry name" value="SAM_MT_RSMB_NOP"/>
    <property type="match status" value="1"/>
</dbReference>
<dbReference type="InterPro" id="IPR006027">
    <property type="entry name" value="NusB_RsmB_TIM44"/>
</dbReference>
<dbReference type="Gene3D" id="1.10.287.730">
    <property type="entry name" value="Helix hairpin bin"/>
    <property type="match status" value="1"/>
</dbReference>
<dbReference type="CDD" id="cd02440">
    <property type="entry name" value="AdoMet_MTases"/>
    <property type="match status" value="1"/>
</dbReference>
<dbReference type="PROSITE" id="PS01153">
    <property type="entry name" value="NOL1_NOP2_SUN"/>
    <property type="match status" value="1"/>
</dbReference>
<dbReference type="PRINTS" id="PR02008">
    <property type="entry name" value="RCMTFAMILY"/>
</dbReference>
<dbReference type="NCBIfam" id="NF008149">
    <property type="entry name" value="PRK10901.1"/>
    <property type="match status" value="1"/>
</dbReference>
<name>A0A094L0H3_9GAMM</name>
<dbReference type="Gene3D" id="3.40.50.150">
    <property type="entry name" value="Vaccinia Virus protein VP39"/>
    <property type="match status" value="1"/>
</dbReference>
<reference evidence="16 17" key="1">
    <citation type="submission" date="2014-06" db="EMBL/GenBank/DDBJ databases">
        <title>Draft genome sequence of Idiomarina sp. MCCC 1A10513.</title>
        <authorList>
            <person name="Du J."/>
            <person name="Lai Q."/>
            <person name="Shao Z."/>
        </authorList>
    </citation>
    <scope>NUCLEOTIDE SEQUENCE [LARGE SCALE GENOMIC DNA]</scope>
    <source>
        <strain evidence="16 17">MCCC 1A10513</strain>
    </source>
</reference>
<keyword evidence="6" id="KW-0698">rRNA processing</keyword>
<comment type="subcellular location">
    <subcellularLocation>
        <location evidence="2">Cytoplasm</location>
    </subcellularLocation>
</comment>
<dbReference type="Pfam" id="PF01029">
    <property type="entry name" value="NusB"/>
    <property type="match status" value="1"/>
</dbReference>
<dbReference type="EC" id="2.1.1.176" evidence="4"/>
<comment type="similarity">
    <text evidence="3 14">Belongs to the class I-like SAM-binding methyltransferase superfamily. RsmB/NOP family.</text>
</comment>
<keyword evidence="10 14" id="KW-0694">RNA-binding</keyword>
<keyword evidence="9 14" id="KW-0949">S-adenosyl-L-methionine</keyword>